<evidence type="ECO:0000313" key="2">
    <source>
        <dbReference type="Proteomes" id="UP001281147"/>
    </source>
</evidence>
<gene>
    <name evidence="1" type="ORF">LTR37_005285</name>
</gene>
<comment type="caution">
    <text evidence="1">The sequence shown here is derived from an EMBL/GenBank/DDBJ whole genome shotgun (WGS) entry which is preliminary data.</text>
</comment>
<proteinExistence type="predicted"/>
<reference evidence="1" key="1">
    <citation type="submission" date="2023-07" db="EMBL/GenBank/DDBJ databases">
        <title>Black Yeasts Isolated from many extreme environments.</title>
        <authorList>
            <person name="Coleine C."/>
            <person name="Stajich J.E."/>
            <person name="Selbmann L."/>
        </authorList>
    </citation>
    <scope>NUCLEOTIDE SEQUENCE</scope>
    <source>
        <strain evidence="1">CCFEE 5714</strain>
    </source>
</reference>
<evidence type="ECO:0000313" key="1">
    <source>
        <dbReference type="EMBL" id="KAK3718170.1"/>
    </source>
</evidence>
<dbReference type="EMBL" id="JAUTXU010000033">
    <property type="protein sequence ID" value="KAK3718170.1"/>
    <property type="molecule type" value="Genomic_DNA"/>
</dbReference>
<keyword evidence="2" id="KW-1185">Reference proteome</keyword>
<sequence length="125" mass="14219">MADSESDEALKQRIYSAMAKLDQQKADLDALDDWVDAVADYADAEYQRAQDEIARSEAERERIEAERKRVKEQRAQVDQLTSLLVELLQATMRYNKDPAAASPADHKRLTELRSAIQRQQAVVGK</sequence>
<accession>A0ACC3NJY0</accession>
<name>A0ACC3NJY0_9PEZI</name>
<organism evidence="1 2">
    <name type="scientific">Vermiconidia calcicola</name>
    <dbReference type="NCBI Taxonomy" id="1690605"/>
    <lineage>
        <taxon>Eukaryota</taxon>
        <taxon>Fungi</taxon>
        <taxon>Dikarya</taxon>
        <taxon>Ascomycota</taxon>
        <taxon>Pezizomycotina</taxon>
        <taxon>Dothideomycetes</taxon>
        <taxon>Dothideomycetidae</taxon>
        <taxon>Mycosphaerellales</taxon>
        <taxon>Extremaceae</taxon>
        <taxon>Vermiconidia</taxon>
    </lineage>
</organism>
<dbReference type="Proteomes" id="UP001281147">
    <property type="component" value="Unassembled WGS sequence"/>
</dbReference>
<protein>
    <submittedName>
        <fullName evidence="1">Uncharacterized protein</fullName>
    </submittedName>
</protein>